<dbReference type="Pfam" id="PF00057">
    <property type="entry name" value="Ldl_recept_a"/>
    <property type="match status" value="5"/>
</dbReference>
<feature type="disulfide bond" evidence="15">
    <location>
        <begin position="492"/>
        <end position="507"/>
    </location>
</feature>
<keyword evidence="4" id="KW-0245">EGF-like domain</keyword>
<feature type="region of interest" description="Disordered" evidence="17">
    <location>
        <begin position="150"/>
        <end position="169"/>
    </location>
</feature>
<comment type="subcellular location">
    <subcellularLocation>
        <location evidence="1">Cell membrane</location>
        <topology evidence="1">Single-pass type I membrane protein</topology>
    </subcellularLocation>
</comment>
<dbReference type="GO" id="GO:0005886">
    <property type="term" value="C:plasma membrane"/>
    <property type="evidence" value="ECO:0007669"/>
    <property type="project" value="UniProtKB-SubCell"/>
</dbReference>
<feature type="repeat" description="LDL-receptor class B" evidence="16">
    <location>
        <begin position="692"/>
        <end position="734"/>
    </location>
</feature>
<keyword evidence="11 18" id="KW-0472">Membrane</keyword>
<organism evidence="20 21">
    <name type="scientific">Cotesia typhae</name>
    <dbReference type="NCBI Taxonomy" id="2053667"/>
    <lineage>
        <taxon>Eukaryota</taxon>
        <taxon>Metazoa</taxon>
        <taxon>Ecdysozoa</taxon>
        <taxon>Arthropoda</taxon>
        <taxon>Hexapoda</taxon>
        <taxon>Insecta</taxon>
        <taxon>Pterygota</taxon>
        <taxon>Neoptera</taxon>
        <taxon>Endopterygota</taxon>
        <taxon>Hymenoptera</taxon>
        <taxon>Apocrita</taxon>
        <taxon>Ichneumonoidea</taxon>
        <taxon>Braconidae</taxon>
        <taxon>Microgastrinae</taxon>
        <taxon>Cotesia</taxon>
    </lineage>
</organism>
<gene>
    <name evidence="20" type="ORF">G9C98_000710</name>
</gene>
<comment type="similarity">
    <text evidence="2">Belongs to the LDLR family.</text>
</comment>
<feature type="repeat" description="LDL-receptor class B" evidence="16">
    <location>
        <begin position="1708"/>
        <end position="1751"/>
    </location>
</feature>
<feature type="disulfide bond" evidence="15">
    <location>
        <begin position="320"/>
        <end position="335"/>
    </location>
</feature>
<keyword evidence="7" id="KW-0732">Signal</keyword>
<evidence type="ECO:0000256" key="16">
    <source>
        <dbReference type="PROSITE-ProRule" id="PRU00461"/>
    </source>
</evidence>
<dbReference type="InterPro" id="IPR001881">
    <property type="entry name" value="EGF-like_Ca-bd_dom"/>
</dbReference>
<keyword evidence="9" id="KW-0106">Calcium</keyword>
<reference evidence="20" key="2">
    <citation type="submission" date="2021-04" db="EMBL/GenBank/DDBJ databases">
        <title>Genome-wide patterns of bracovirus chromosomal integration into multiple host tissues during parasitism.</title>
        <authorList>
            <person name="Chebbi M.A.C."/>
        </authorList>
    </citation>
    <scope>NUCLEOTIDE SEQUENCE</scope>
    <source>
        <tissue evidence="20">Whole body</tissue>
    </source>
</reference>
<dbReference type="CDD" id="cd00112">
    <property type="entry name" value="LDLa"/>
    <property type="match status" value="5"/>
</dbReference>
<reference evidence="20" key="1">
    <citation type="submission" date="2020-03" db="EMBL/GenBank/DDBJ databases">
        <authorList>
            <person name="Chebbi M.A."/>
            <person name="Drezen J.M."/>
        </authorList>
    </citation>
    <scope>NUCLEOTIDE SEQUENCE</scope>
    <source>
        <tissue evidence="20">Whole body</tissue>
    </source>
</reference>
<feature type="disulfide bond" evidence="15">
    <location>
        <begin position="388"/>
        <end position="406"/>
    </location>
</feature>
<dbReference type="SMART" id="SM00181">
    <property type="entry name" value="EGF"/>
    <property type="match status" value="6"/>
</dbReference>
<name>A0A8J5UW40_9HYME</name>
<evidence type="ECO:0000256" key="8">
    <source>
        <dbReference type="ARBA" id="ARBA00022737"/>
    </source>
</evidence>
<feature type="repeat" description="LDL-receptor class B" evidence="16">
    <location>
        <begin position="1127"/>
        <end position="1169"/>
    </location>
</feature>
<feature type="repeat" description="LDL-receptor class B" evidence="16">
    <location>
        <begin position="1083"/>
        <end position="1126"/>
    </location>
</feature>
<dbReference type="FunFam" id="4.10.400.10:FF:000034">
    <property type="entry name" value="Low-density lipoprotein receptor-related protein 2"/>
    <property type="match status" value="1"/>
</dbReference>
<feature type="region of interest" description="Disordered" evidence="17">
    <location>
        <begin position="1886"/>
        <end position="1923"/>
    </location>
</feature>
<feature type="domain" description="EGF-like" evidence="19">
    <location>
        <begin position="628"/>
        <end position="643"/>
    </location>
</feature>
<keyword evidence="12 15" id="KW-1015">Disulfide bond</keyword>
<keyword evidence="21" id="KW-1185">Reference proteome</keyword>
<evidence type="ECO:0000256" key="7">
    <source>
        <dbReference type="ARBA" id="ARBA00022729"/>
    </source>
</evidence>
<evidence type="ECO:0000256" key="3">
    <source>
        <dbReference type="ARBA" id="ARBA00022475"/>
    </source>
</evidence>
<dbReference type="Proteomes" id="UP000729913">
    <property type="component" value="Unassembled WGS sequence"/>
</dbReference>
<dbReference type="OrthoDB" id="664115at2759"/>
<proteinExistence type="inferred from homology"/>
<evidence type="ECO:0000256" key="11">
    <source>
        <dbReference type="ARBA" id="ARBA00023136"/>
    </source>
</evidence>
<dbReference type="PANTHER" id="PTHR46513">
    <property type="entry name" value="VITELLOGENIN RECEPTOR-LIKE PROTEIN-RELATED-RELATED"/>
    <property type="match status" value="1"/>
</dbReference>
<evidence type="ECO:0000256" key="10">
    <source>
        <dbReference type="ARBA" id="ARBA00022989"/>
    </source>
</evidence>
<feature type="disulfide bond" evidence="15">
    <location>
        <begin position="423"/>
        <end position="435"/>
    </location>
</feature>
<keyword evidence="5" id="KW-0254">Endocytosis</keyword>
<accession>A0A8J5UW40</accession>
<evidence type="ECO:0000256" key="5">
    <source>
        <dbReference type="ARBA" id="ARBA00022583"/>
    </source>
</evidence>
<dbReference type="InterPro" id="IPR023415">
    <property type="entry name" value="LDLR_class-A_CS"/>
</dbReference>
<evidence type="ECO:0000256" key="12">
    <source>
        <dbReference type="ARBA" id="ARBA00023157"/>
    </source>
</evidence>
<feature type="repeat" description="LDL-receptor class B" evidence="16">
    <location>
        <begin position="1309"/>
        <end position="1351"/>
    </location>
</feature>
<feature type="repeat" description="LDL-receptor class B" evidence="16">
    <location>
        <begin position="735"/>
        <end position="777"/>
    </location>
</feature>
<feature type="repeat" description="LDL-receptor class B" evidence="16">
    <location>
        <begin position="778"/>
        <end position="821"/>
    </location>
</feature>
<evidence type="ECO:0000259" key="19">
    <source>
        <dbReference type="PROSITE" id="PS01186"/>
    </source>
</evidence>
<feature type="disulfide bond" evidence="15">
    <location>
        <begin position="348"/>
        <end position="366"/>
    </location>
</feature>
<feature type="repeat" description="LDL-receptor class B" evidence="16">
    <location>
        <begin position="1395"/>
        <end position="1438"/>
    </location>
</feature>
<dbReference type="CDD" id="cd00054">
    <property type="entry name" value="EGF_CA"/>
    <property type="match status" value="1"/>
</dbReference>
<dbReference type="PROSITE" id="PS01187">
    <property type="entry name" value="EGF_CA"/>
    <property type="match status" value="1"/>
</dbReference>
<dbReference type="PANTHER" id="PTHR46513:SF44">
    <property type="entry name" value="LDL RECEPTOR RELATED PROTEIN 4"/>
    <property type="match status" value="1"/>
</dbReference>
<dbReference type="InterPro" id="IPR018097">
    <property type="entry name" value="EGF_Ca-bd_CS"/>
</dbReference>
<evidence type="ECO:0000313" key="21">
    <source>
        <dbReference type="Proteomes" id="UP000729913"/>
    </source>
</evidence>
<feature type="disulfide bond" evidence="15">
    <location>
        <begin position="271"/>
        <end position="286"/>
    </location>
</feature>
<comment type="caution">
    <text evidence="15">Lacks conserved residue(s) required for the propagation of feature annotation.</text>
</comment>
<dbReference type="SMART" id="SM00135">
    <property type="entry name" value="LY"/>
    <property type="match status" value="19"/>
</dbReference>
<evidence type="ECO:0000256" key="9">
    <source>
        <dbReference type="ARBA" id="ARBA00022837"/>
    </source>
</evidence>
<dbReference type="GO" id="GO:0006897">
    <property type="term" value="P:endocytosis"/>
    <property type="evidence" value="ECO:0007669"/>
    <property type="project" value="UniProtKB-KW"/>
</dbReference>
<feature type="disulfide bond" evidence="15">
    <location>
        <begin position="442"/>
        <end position="457"/>
    </location>
</feature>
<dbReference type="InterPro" id="IPR049883">
    <property type="entry name" value="NOTCH1_EGF-like"/>
</dbReference>
<feature type="compositionally biased region" description="Polar residues" evidence="17">
    <location>
        <begin position="91"/>
        <end position="102"/>
    </location>
</feature>
<evidence type="ECO:0000256" key="6">
    <source>
        <dbReference type="ARBA" id="ARBA00022692"/>
    </source>
</evidence>
<dbReference type="PROSITE" id="PS50068">
    <property type="entry name" value="LDLRA_2"/>
    <property type="match status" value="7"/>
</dbReference>
<feature type="repeat" description="LDL-receptor class B" evidence="16">
    <location>
        <begin position="1040"/>
        <end position="1082"/>
    </location>
</feature>
<evidence type="ECO:0000256" key="18">
    <source>
        <dbReference type="SAM" id="Phobius"/>
    </source>
</evidence>
<keyword evidence="6 18" id="KW-0812">Transmembrane</keyword>
<dbReference type="InterPro" id="IPR050778">
    <property type="entry name" value="Cueball_EGF_LRP_Nidogen"/>
</dbReference>
<dbReference type="GO" id="GO:0005509">
    <property type="term" value="F:calcium ion binding"/>
    <property type="evidence" value="ECO:0007669"/>
    <property type="project" value="InterPro"/>
</dbReference>
<keyword evidence="8" id="KW-0677">Repeat</keyword>
<dbReference type="FunFam" id="4.10.400.10:FF:000024">
    <property type="entry name" value="Low-density lipoprotein RecePtor related"/>
    <property type="match status" value="1"/>
</dbReference>
<feature type="compositionally biased region" description="Acidic residues" evidence="17">
    <location>
        <begin position="1892"/>
        <end position="1903"/>
    </location>
</feature>
<dbReference type="PROSITE" id="PS01186">
    <property type="entry name" value="EGF_2"/>
    <property type="match status" value="1"/>
</dbReference>
<dbReference type="FunFam" id="2.120.10.30:FF:000008">
    <property type="entry name" value="Low-density lipoprotein receptor-related protein 4"/>
    <property type="match status" value="3"/>
</dbReference>
<dbReference type="InterPro" id="IPR000742">
    <property type="entry name" value="EGF"/>
</dbReference>
<feature type="repeat" description="LDL-receptor class B" evidence="16">
    <location>
        <begin position="822"/>
        <end position="864"/>
    </location>
</feature>
<evidence type="ECO:0000256" key="17">
    <source>
        <dbReference type="SAM" id="MobiDB-lite"/>
    </source>
</evidence>
<protein>
    <recommendedName>
        <fullName evidence="19">EGF-like domain-containing protein</fullName>
    </recommendedName>
</protein>
<keyword evidence="10 18" id="KW-1133">Transmembrane helix</keyword>
<feature type="disulfide bond" evidence="15">
    <location>
        <begin position="545"/>
        <end position="560"/>
    </location>
</feature>
<evidence type="ECO:0000256" key="2">
    <source>
        <dbReference type="ARBA" id="ARBA00009939"/>
    </source>
</evidence>
<evidence type="ECO:0000313" key="20">
    <source>
        <dbReference type="EMBL" id="KAG8040140.1"/>
    </source>
</evidence>
<dbReference type="InterPro" id="IPR000033">
    <property type="entry name" value="LDLR_classB_rpt"/>
</dbReference>
<dbReference type="FunFam" id="2.10.25.10:FF:000009">
    <property type="entry name" value="Low-density lipoprotein receptor isoform 1"/>
    <property type="match status" value="1"/>
</dbReference>
<feature type="disulfide bond" evidence="15">
    <location>
        <begin position="430"/>
        <end position="448"/>
    </location>
</feature>
<feature type="region of interest" description="Disordered" evidence="17">
    <location>
        <begin position="86"/>
        <end position="121"/>
    </location>
</feature>
<dbReference type="PROSITE" id="PS01209">
    <property type="entry name" value="LDLRA_1"/>
    <property type="match status" value="2"/>
</dbReference>
<feature type="compositionally biased region" description="Basic and acidic residues" evidence="17">
    <location>
        <begin position="1911"/>
        <end position="1923"/>
    </location>
</feature>
<dbReference type="PROSITE" id="PS51120">
    <property type="entry name" value="LDLRB"/>
    <property type="match status" value="14"/>
</dbReference>
<evidence type="ECO:0000256" key="1">
    <source>
        <dbReference type="ARBA" id="ARBA00004251"/>
    </source>
</evidence>
<keyword evidence="13" id="KW-0675">Receptor</keyword>
<feature type="disulfide bond" evidence="15">
    <location>
        <begin position="480"/>
        <end position="498"/>
    </location>
</feature>
<comment type="caution">
    <text evidence="20">The sequence shown here is derived from an EMBL/GenBank/DDBJ whole genome shotgun (WGS) entry which is preliminary data.</text>
</comment>
<feature type="disulfide bond" evidence="15">
    <location>
        <begin position="381"/>
        <end position="393"/>
    </location>
</feature>
<feature type="repeat" description="LDL-receptor class B" evidence="16">
    <location>
        <begin position="1752"/>
        <end position="1793"/>
    </location>
</feature>
<dbReference type="InterPro" id="IPR002172">
    <property type="entry name" value="LDrepeatLR_classA_rpt"/>
</dbReference>
<evidence type="ECO:0000256" key="13">
    <source>
        <dbReference type="ARBA" id="ARBA00023170"/>
    </source>
</evidence>
<evidence type="ECO:0000256" key="15">
    <source>
        <dbReference type="PROSITE-ProRule" id="PRU00124"/>
    </source>
</evidence>
<dbReference type="FunFam" id="2.120.10.30:FF:000241">
    <property type="entry name" value="Low-density lipoprotein receptor-related protein 6"/>
    <property type="match status" value="1"/>
</dbReference>
<feature type="disulfide bond" evidence="15">
    <location>
        <begin position="360"/>
        <end position="375"/>
    </location>
</feature>
<dbReference type="EMBL" id="JAAOIC020000023">
    <property type="protein sequence ID" value="KAG8040140.1"/>
    <property type="molecule type" value="Genomic_DNA"/>
</dbReference>
<keyword evidence="14" id="KW-0325">Glycoprotein</keyword>
<evidence type="ECO:0000256" key="14">
    <source>
        <dbReference type="ARBA" id="ARBA00023180"/>
    </source>
</evidence>
<feature type="disulfide bond" evidence="15">
    <location>
        <begin position="473"/>
        <end position="485"/>
    </location>
</feature>
<evidence type="ECO:0000256" key="4">
    <source>
        <dbReference type="ARBA" id="ARBA00022536"/>
    </source>
</evidence>
<keyword evidence="3" id="KW-1003">Cell membrane</keyword>
<dbReference type="Pfam" id="PF00058">
    <property type="entry name" value="Ldl_recept_b"/>
    <property type="match status" value="10"/>
</dbReference>
<feature type="repeat" description="LDL-receptor class B" evidence="16">
    <location>
        <begin position="1439"/>
        <end position="1480"/>
    </location>
</feature>
<dbReference type="SMART" id="SM00192">
    <property type="entry name" value="LDLa"/>
    <property type="match status" value="7"/>
</dbReference>
<dbReference type="Pfam" id="PF14670">
    <property type="entry name" value="FXa_inhibition"/>
    <property type="match status" value="1"/>
</dbReference>
<feature type="repeat" description="LDL-receptor class B" evidence="16">
    <location>
        <begin position="1352"/>
        <end position="1394"/>
    </location>
</feature>
<feature type="disulfide bond" evidence="15">
    <location>
        <begin position="341"/>
        <end position="353"/>
    </location>
</feature>
<sequence length="2038" mass="228837">MIRAIIIFGLIGNYIILIDHRLRITLPWELVPVDKKRKRFKFKGDRNHRTGDVEKKNKNPRNCRGGCLGAEDATVSSVNRGAARQMFGSGNLRQPNLNPTTQEPERNLGKKTGSPGREGYNYGYNKGKYPDFYPRFPGLDYEEPFEAPSYRNGAPVNGRPNYGQGRGSRPGMYDGGQYLSSIFYEIKSNNINIVLVYGELPDRMRVHHGLPRGHGVNSNGNGFNPDQKSLIHELDDESDLNPVYESCTINCGTGFFLCRIMCTCINFNLRCDGSADCENDEDEIECESVYEWRRSNHTCVGNKKIQCPESGICISEQWLCDGDDDCGDFSDESHCGDQKNCTTDQFECRNGLCIPGSWKCDGENDCRDFSDEENCGGKRKCKEDDYTCPEGWCIPRRYVCDGDADCDDGSDESKCHGIREVVCDANHFECATPKCIRKEFRCDGTDDCGDASDEEGCIEMYEAGCKLAPLKSCSTEEFTCASGDCIPKAWVCDGAPDCTNALDEEGCPITCDATEYLCKASAASNSSTNQQPYVTPYCIARKHICDGIADCPLKEDEQDCPQRRNCTATDKCTQHCVTLVTGVKTCSCDVGFNLAADNATCEDINECLFTRETVCSQVCHNTAGSFTCSCITGYVLRPDLRTCKAVGGNPSLIFTNRVEIRKVALEPSTAKYTPIVKGLHNAIAIDFHYEQGVIYWSDVSLDVIKKVIINGSAPEDVIRWGLESPGGIAIDWVHNLLFWTDGGTRRVEVLTLDTRIRHVLISNDLDKPRAIAVHPHYGYVFWTDWGPSPKIERADMDGTSRLALVTDSITWPNGLTVDYPTDRIFWTDAKHRVIMSAKLDGTDKRKILSKGLHHPFAITVFEDTIYWTDWHFKSISSVNKETGHGFKTIRSGLHFPMDLHSYHKQRQPAYPNHCGNNNGKCSHMCLPNSAGYSCVCPVDLKLKRDGKNCAADNFLILARKRDLRLIPVDKPMRVFDTVIPVDHVQSAVALAWDSDNDMVYWTDVELDTISRAHLNGTNQTVVISHNLESPAGLALDWITKKLYWTDAGTNRIECSNLNGSMRTLLVYEGLDKPRDIVVDPIAGYMYWSDWGAKPKIEQAAMDGSNRKVLISEKLIWPNGLAIDFETKRLYWADGGMKCIEYIDLEGKGKPVRVNSDLPHPFGLMIYQNKVYWTDWDTKSIHRANKDTGSNSVVIRSDISGLMDVRMFHRNRSVIANPCGKDNGKCSHLCLLTPKSVSSSRYSCVCPTGLVLEPNSNNKQCRKIPNTFIIFAHRVDIRFISFDTDYRVDVALPINFLINATGVDIDRKTGQIYWTDPGADVISRASFDGKHIETVISTGIDTVDSLVVDSIGRKLYWTDAGLNSIEVSDLDGKNRKVLIWSGLDNPRAITLHYKLGLLFWSDWGQNARIERSNLDGQERMTVIVEDLVWPNGLTVDITMDKLYWNDAKRKVIEFSDLDGNNRKIFVKNVQHPYGLALMSGLVYWSDWMTKAVHQANKTTGGEAKILVDKLDGIMDIRTVTPKDTDEQDRCLTHYCTHLCLRNPKGASCACPTGLLGSGTAAKPCDKFPQEYLLLTGQKSLGRISLDTPEMRDVTLLADDRVVQPDALDFNWAERVVYFADESYKNKGQKVIRAGKMAAIHEGYAVLTDKSESYFQFAVDWISGNVYFTDQRQSKIEVVHIGGFNRMVLINDTDDAEHWFASIALFPKLGYLFWCRMGKNPSIQRAYLDGSNRRVIVADNLADPNGLTIDLEHRRLYWADMRNNRIEMSDLNGNYRVQLIAGADNPYGLTLLGDYIYWIGHLGTSPHLKRADKATGSNRINIRTSITVLTNIRAVSARLQTGWNPCAEDNGGCTHYCFFLKKNYTCACPDGKSETICSLTPKRWVPIRKSGTEDNPDYDHDEDERPVEVPRSNYHDNDDKFLNSKSDKDKATTTLTITLIIVTTMSVIIIGAIIYLVCQRKPKQKKYIYGKRRNVMTFSNPNYNASAADGVPISGTEKKGIWKRLKYNSSQKQASAGGEYPVKLQHLPLHFIQMNETETT</sequence>
<feature type="transmembrane region" description="Helical" evidence="18">
    <location>
        <begin position="1933"/>
        <end position="1956"/>
    </location>
</feature>
<dbReference type="Pfam" id="PF07645">
    <property type="entry name" value="EGF_CA"/>
    <property type="match status" value="1"/>
</dbReference>
<dbReference type="SMART" id="SM00179">
    <property type="entry name" value="EGF_CA"/>
    <property type="match status" value="3"/>
</dbReference>
<feature type="disulfide bond" evidence="15">
    <location>
        <begin position="400"/>
        <end position="415"/>
    </location>
</feature>
<feature type="repeat" description="LDL-receptor class B" evidence="16">
    <location>
        <begin position="997"/>
        <end position="1039"/>
    </location>
</feature>